<dbReference type="Proteomes" id="UP000770015">
    <property type="component" value="Unassembled WGS sequence"/>
</dbReference>
<keyword evidence="2" id="KW-1185">Reference proteome</keyword>
<sequence>IYVGTYTLVSMIIGWIGEVIRVDDFKRGARAVVEAMEATLDKLLGGMWEATRWWLDLRRVSDTIVRAGAGVSFVSNPKNDWLKAGPGRVARADGEVLLVTDRDKVKATRESSRKVAWFLPEAVGKIVVVYVAWTGGEKPKDEALEFIWRDPGGRATGVALGLARYRAAEALLGDGEGDEEDDYVEVDPLTGEAVTYGTKIAWYYPGRLPPEIFLRSGVDDKGKLTVGTSCKPGRLSNSALIRAELLNPGSLEVGLLVDSTARDEAIKGSPPLLVMRAELSNLAILGPWTFPTGLEVLLGAGAGWRRLRGDLLAIVSVLFILLSVLRKGGSSIVVVPFVALMDDLVTRAREMDVEYIWYRSSISYGRDGLPRAVRLVFTAGLLEWIFVDEYYTVITDVGYCLRRFTVLVGWFREAILAGDAVVYTVERVKPGLGVVEVRVVVGDEKGVAEEEWVREDVRVCWWIAATSGLGTGIDVGGVVATGRGGRRAGEVVWSVGFIEETNERAVYVYVEATGAFADGVNGAEVYNNYKGGGIRGAVTYGKEEGERLDETAERYLEVRFGLLVYYFRKDEEVFLSIRIRELVEGLGAEIETTEAYLKWLGQDRRFYGLRGINLLTV</sequence>
<name>A0A9P8V0B7_9PEZI</name>
<gene>
    <name evidence="1" type="ORF">F5X68DRAFT_218915</name>
</gene>
<dbReference type="AlphaFoldDB" id="A0A9P8V0B7"/>
<dbReference type="OrthoDB" id="4845639at2759"/>
<protein>
    <submittedName>
        <fullName evidence="1">Uncharacterized protein</fullName>
    </submittedName>
</protein>
<proteinExistence type="predicted"/>
<comment type="caution">
    <text evidence="1">The sequence shown here is derived from an EMBL/GenBank/DDBJ whole genome shotgun (WGS) entry which is preliminary data.</text>
</comment>
<evidence type="ECO:0000313" key="1">
    <source>
        <dbReference type="EMBL" id="KAH6661464.1"/>
    </source>
</evidence>
<feature type="non-terminal residue" evidence="1">
    <location>
        <position position="617"/>
    </location>
</feature>
<reference evidence="1" key="1">
    <citation type="journal article" date="2021" name="Nat. Commun.">
        <title>Genetic determinants of endophytism in the Arabidopsis root mycobiome.</title>
        <authorList>
            <person name="Mesny F."/>
            <person name="Miyauchi S."/>
            <person name="Thiergart T."/>
            <person name="Pickel B."/>
            <person name="Atanasova L."/>
            <person name="Karlsson M."/>
            <person name="Huettel B."/>
            <person name="Barry K.W."/>
            <person name="Haridas S."/>
            <person name="Chen C."/>
            <person name="Bauer D."/>
            <person name="Andreopoulos W."/>
            <person name="Pangilinan J."/>
            <person name="LaButti K."/>
            <person name="Riley R."/>
            <person name="Lipzen A."/>
            <person name="Clum A."/>
            <person name="Drula E."/>
            <person name="Henrissat B."/>
            <person name="Kohler A."/>
            <person name="Grigoriev I.V."/>
            <person name="Martin F.M."/>
            <person name="Hacquard S."/>
        </authorList>
    </citation>
    <scope>NUCLEOTIDE SEQUENCE</scope>
    <source>
        <strain evidence="1">MPI-SDFR-AT-0117</strain>
    </source>
</reference>
<accession>A0A9P8V0B7</accession>
<organism evidence="1 2">
    <name type="scientific">Plectosphaerella plurivora</name>
    <dbReference type="NCBI Taxonomy" id="936078"/>
    <lineage>
        <taxon>Eukaryota</taxon>
        <taxon>Fungi</taxon>
        <taxon>Dikarya</taxon>
        <taxon>Ascomycota</taxon>
        <taxon>Pezizomycotina</taxon>
        <taxon>Sordariomycetes</taxon>
        <taxon>Hypocreomycetidae</taxon>
        <taxon>Glomerellales</taxon>
        <taxon>Plectosphaerellaceae</taxon>
        <taxon>Plectosphaerella</taxon>
    </lineage>
</organism>
<evidence type="ECO:0000313" key="2">
    <source>
        <dbReference type="Proteomes" id="UP000770015"/>
    </source>
</evidence>
<dbReference type="EMBL" id="JAGSXJ010000053">
    <property type="protein sequence ID" value="KAH6661464.1"/>
    <property type="molecule type" value="Genomic_DNA"/>
</dbReference>